<name>A0A1H6MF02_9BACT</name>
<organism evidence="1 2">
    <name type="scientific">Akkermansia glycaniphila</name>
    <dbReference type="NCBI Taxonomy" id="1679444"/>
    <lineage>
        <taxon>Bacteria</taxon>
        <taxon>Pseudomonadati</taxon>
        <taxon>Verrucomicrobiota</taxon>
        <taxon>Verrucomicrobiia</taxon>
        <taxon>Verrucomicrobiales</taxon>
        <taxon>Akkermansiaceae</taxon>
        <taxon>Akkermansia</taxon>
    </lineage>
</organism>
<dbReference type="EMBL" id="LT629973">
    <property type="protein sequence ID" value="SEI00118.1"/>
    <property type="molecule type" value="Genomic_DNA"/>
</dbReference>
<gene>
    <name evidence="1" type="ORF">PYTT_2458</name>
</gene>
<evidence type="ECO:0000313" key="2">
    <source>
        <dbReference type="Proteomes" id="UP000176204"/>
    </source>
</evidence>
<dbReference type="STRING" id="1679444.PYTT_2458"/>
<reference evidence="2" key="1">
    <citation type="submission" date="2016-09" db="EMBL/GenBank/DDBJ databases">
        <authorList>
            <person name="Koehorst J."/>
        </authorList>
    </citation>
    <scope>NUCLEOTIDE SEQUENCE [LARGE SCALE GENOMIC DNA]</scope>
</reference>
<sequence>MHSSPRFHFLLALIGMVLLGLPLWNMLHPSAPAQPANTPASHVEQETAPAVLTVRFTGKPATLRITDRSRTIAVLPPGESSPWETDVDLPQDRHTVEWTVEAEWPGQADPNANEAVTLELEPPAAETRAATRWTTGSKLHDTFSFTW</sequence>
<dbReference type="AlphaFoldDB" id="A0A1H6MF02"/>
<dbReference type="KEGG" id="agl:PYTT_2458"/>
<proteinExistence type="predicted"/>
<keyword evidence="2" id="KW-1185">Reference proteome</keyword>
<dbReference type="Proteomes" id="UP000176204">
    <property type="component" value="Chromosome I"/>
</dbReference>
<protein>
    <submittedName>
        <fullName evidence="1">Uncharacterized protein</fullName>
    </submittedName>
</protein>
<accession>A0A1H6MF02</accession>
<dbReference type="RefSeq" id="WP_141675879.1">
    <property type="nucleotide sequence ID" value="NZ_LIGX01000037.1"/>
</dbReference>
<evidence type="ECO:0000313" key="1">
    <source>
        <dbReference type="EMBL" id="SEI00118.1"/>
    </source>
</evidence>